<reference evidence="8 10" key="2">
    <citation type="submission" date="2018-06" db="EMBL/GenBank/DDBJ databases">
        <authorList>
            <consortium name="Pathogen Informatics"/>
            <person name="Doyle S."/>
        </authorList>
    </citation>
    <scope>NUCLEOTIDE SEQUENCE [LARGE SCALE GENOMIC DNA]</scope>
    <source>
        <strain evidence="8 10">NCTC13028</strain>
    </source>
</reference>
<dbReference type="GO" id="GO:0003677">
    <property type="term" value="F:DNA binding"/>
    <property type="evidence" value="ECO:0007669"/>
    <property type="project" value="UniProtKB-UniRule"/>
</dbReference>
<evidence type="ECO:0000313" key="6">
    <source>
        <dbReference type="EMBL" id="NOH16913.1"/>
    </source>
</evidence>
<gene>
    <name evidence="8" type="primary">tetR</name>
    <name evidence="6" type="ORF">HMJ28_11055</name>
    <name evidence="8" type="ORF">NCTC13028_01626</name>
    <name evidence="7" type="ORF">SAMN05216497_11939</name>
</gene>
<dbReference type="OrthoDB" id="9785164at2"/>
<dbReference type="Gene3D" id="1.10.10.60">
    <property type="entry name" value="Homeodomain-like"/>
    <property type="match status" value="1"/>
</dbReference>
<evidence type="ECO:0000259" key="5">
    <source>
        <dbReference type="PROSITE" id="PS50977"/>
    </source>
</evidence>
<dbReference type="Pfam" id="PF17932">
    <property type="entry name" value="TetR_C_24"/>
    <property type="match status" value="1"/>
</dbReference>
<name>A0A239YVQ5_CLOCO</name>
<evidence type="ECO:0000313" key="9">
    <source>
        <dbReference type="Proteomes" id="UP000198811"/>
    </source>
</evidence>
<evidence type="ECO:0000313" key="11">
    <source>
        <dbReference type="Proteomes" id="UP000528432"/>
    </source>
</evidence>
<dbReference type="PANTHER" id="PTHR43479:SF11">
    <property type="entry name" value="ACREF_ENVCD OPERON REPRESSOR-RELATED"/>
    <property type="match status" value="1"/>
</dbReference>
<dbReference type="FunFam" id="1.10.10.60:FF:000141">
    <property type="entry name" value="TetR family transcriptional regulator"/>
    <property type="match status" value="1"/>
</dbReference>
<sequence>MNKTKKLIFKAAIKIFSQNGYNGTTMDDIAKEANVAKGTLYYHFKSKEEIFKFIIDGGMDIISEKLEDISKQEGDSISKLKEVCKAQLSVVYENRDFFKVIMSQLWGSEIRQLEIREKIEKYIKDIEKYIKDAVKEGTIKNGETYFMAYAIFGMLCSTSIYELINEDKEKIDKVADSLMDYILKGIES</sequence>
<accession>A0A239YVQ5</accession>
<dbReference type="SUPFAM" id="SSF48498">
    <property type="entry name" value="Tetracyclin repressor-like, C-terminal domain"/>
    <property type="match status" value="1"/>
</dbReference>
<dbReference type="Proteomes" id="UP000528432">
    <property type="component" value="Unassembled WGS sequence"/>
</dbReference>
<dbReference type="EMBL" id="JABFIF010000027">
    <property type="protein sequence ID" value="NOH16913.1"/>
    <property type="molecule type" value="Genomic_DNA"/>
</dbReference>
<feature type="domain" description="HTH tetR-type" evidence="5">
    <location>
        <begin position="2"/>
        <end position="62"/>
    </location>
</feature>
<dbReference type="GO" id="GO:0045892">
    <property type="term" value="P:negative regulation of DNA-templated transcription"/>
    <property type="evidence" value="ECO:0007669"/>
    <property type="project" value="UniProtKB-ARBA"/>
</dbReference>
<evidence type="ECO:0000256" key="3">
    <source>
        <dbReference type="ARBA" id="ARBA00023163"/>
    </source>
</evidence>
<dbReference type="SUPFAM" id="SSF46689">
    <property type="entry name" value="Homeodomain-like"/>
    <property type="match status" value="1"/>
</dbReference>
<reference evidence="7 9" key="1">
    <citation type="submission" date="2016-10" db="EMBL/GenBank/DDBJ databases">
        <authorList>
            <person name="Varghese N."/>
            <person name="Submissions S."/>
        </authorList>
    </citation>
    <scope>NUCLEOTIDE SEQUENCE [LARGE SCALE GENOMIC DNA]</scope>
    <source>
        <strain evidence="7 9">NLAE-zl-C224</strain>
    </source>
</reference>
<dbReference type="InterPro" id="IPR036271">
    <property type="entry name" value="Tet_transcr_reg_TetR-rel_C_sf"/>
</dbReference>
<dbReference type="PROSITE" id="PS01081">
    <property type="entry name" value="HTH_TETR_1"/>
    <property type="match status" value="1"/>
</dbReference>
<dbReference type="InterPro" id="IPR001647">
    <property type="entry name" value="HTH_TetR"/>
</dbReference>
<dbReference type="InterPro" id="IPR023772">
    <property type="entry name" value="DNA-bd_HTH_TetR-type_CS"/>
</dbReference>
<keyword evidence="9" id="KW-1185">Reference proteome</keyword>
<dbReference type="PROSITE" id="PS50977">
    <property type="entry name" value="HTH_TETR_2"/>
    <property type="match status" value="1"/>
</dbReference>
<dbReference type="Proteomes" id="UP000250223">
    <property type="component" value="Unassembled WGS sequence"/>
</dbReference>
<evidence type="ECO:0000313" key="8">
    <source>
        <dbReference type="EMBL" id="SQB35023.1"/>
    </source>
</evidence>
<feature type="DNA-binding region" description="H-T-H motif" evidence="4">
    <location>
        <begin position="25"/>
        <end position="44"/>
    </location>
</feature>
<reference evidence="6 11" key="3">
    <citation type="submission" date="2020-05" db="EMBL/GenBank/DDBJ databases">
        <title>Draft genome sequence of Clostridium cochlearium strain AGROS13 isolated from a sheep dairy farm in New Zealand.</title>
        <authorList>
            <person name="Gupta T.B."/>
            <person name="Jauregui R."/>
            <person name="Risson A.N."/>
            <person name="Brightwell G."/>
            <person name="Maclean P."/>
        </authorList>
    </citation>
    <scope>NUCLEOTIDE SEQUENCE [LARGE SCALE GENOMIC DNA]</scope>
    <source>
        <strain evidence="6 11">AGROS13</strain>
    </source>
</reference>
<dbReference type="PANTHER" id="PTHR43479">
    <property type="entry name" value="ACREF/ENVCD OPERON REPRESSOR-RELATED"/>
    <property type="match status" value="1"/>
</dbReference>
<evidence type="ECO:0000256" key="2">
    <source>
        <dbReference type="ARBA" id="ARBA00023125"/>
    </source>
</evidence>
<dbReference type="Gene3D" id="1.10.357.10">
    <property type="entry name" value="Tetracycline Repressor, domain 2"/>
    <property type="match status" value="1"/>
</dbReference>
<dbReference type="GeneID" id="70576000"/>
<dbReference type="Proteomes" id="UP000198811">
    <property type="component" value="Unassembled WGS sequence"/>
</dbReference>
<protein>
    <submittedName>
        <fullName evidence="8">TetR family transcriptional regulator</fullName>
    </submittedName>
    <submittedName>
        <fullName evidence="6">TetR/AcrR family transcriptional regulator</fullName>
    </submittedName>
    <submittedName>
        <fullName evidence="7">Transcriptional regulator, TetR family</fullName>
    </submittedName>
</protein>
<evidence type="ECO:0000313" key="7">
    <source>
        <dbReference type="EMBL" id="SDL32451.1"/>
    </source>
</evidence>
<keyword evidence="1" id="KW-0805">Transcription regulation</keyword>
<dbReference type="Pfam" id="PF00440">
    <property type="entry name" value="TetR_N"/>
    <property type="match status" value="1"/>
</dbReference>
<proteinExistence type="predicted"/>
<dbReference type="RefSeq" id="WP_089867162.1">
    <property type="nucleotide sequence ID" value="NZ_CP173238.1"/>
</dbReference>
<dbReference type="EMBL" id="UAWC01000022">
    <property type="protein sequence ID" value="SQB35023.1"/>
    <property type="molecule type" value="Genomic_DNA"/>
</dbReference>
<dbReference type="STRING" id="1494.SAMN05216497_11939"/>
<dbReference type="PRINTS" id="PR00455">
    <property type="entry name" value="HTHTETR"/>
</dbReference>
<evidence type="ECO:0000256" key="4">
    <source>
        <dbReference type="PROSITE-ProRule" id="PRU00335"/>
    </source>
</evidence>
<dbReference type="AlphaFoldDB" id="A0A239YVQ5"/>
<evidence type="ECO:0000313" key="10">
    <source>
        <dbReference type="Proteomes" id="UP000250223"/>
    </source>
</evidence>
<dbReference type="EMBL" id="FNGL01000019">
    <property type="protein sequence ID" value="SDL32451.1"/>
    <property type="molecule type" value="Genomic_DNA"/>
</dbReference>
<dbReference type="InterPro" id="IPR009057">
    <property type="entry name" value="Homeodomain-like_sf"/>
</dbReference>
<keyword evidence="2 4" id="KW-0238">DNA-binding</keyword>
<keyword evidence="3" id="KW-0804">Transcription</keyword>
<dbReference type="InterPro" id="IPR050624">
    <property type="entry name" value="HTH-type_Tx_Regulator"/>
</dbReference>
<dbReference type="InterPro" id="IPR041490">
    <property type="entry name" value="KstR2_TetR_C"/>
</dbReference>
<evidence type="ECO:0000256" key="1">
    <source>
        <dbReference type="ARBA" id="ARBA00023015"/>
    </source>
</evidence>
<organism evidence="6 11">
    <name type="scientific">Clostridium cochlearium</name>
    <dbReference type="NCBI Taxonomy" id="1494"/>
    <lineage>
        <taxon>Bacteria</taxon>
        <taxon>Bacillati</taxon>
        <taxon>Bacillota</taxon>
        <taxon>Clostridia</taxon>
        <taxon>Eubacteriales</taxon>
        <taxon>Clostridiaceae</taxon>
        <taxon>Clostridium</taxon>
    </lineage>
</organism>